<reference evidence="2 3" key="1">
    <citation type="journal article" date="2018" name="Nat. Ecol. Evol.">
        <title>Pezizomycetes genomes reveal the molecular basis of ectomycorrhizal truffle lifestyle.</title>
        <authorList>
            <person name="Murat C."/>
            <person name="Payen T."/>
            <person name="Noel B."/>
            <person name="Kuo A."/>
            <person name="Morin E."/>
            <person name="Chen J."/>
            <person name="Kohler A."/>
            <person name="Krizsan K."/>
            <person name="Balestrini R."/>
            <person name="Da Silva C."/>
            <person name="Montanini B."/>
            <person name="Hainaut M."/>
            <person name="Levati E."/>
            <person name="Barry K.W."/>
            <person name="Belfiori B."/>
            <person name="Cichocki N."/>
            <person name="Clum A."/>
            <person name="Dockter R.B."/>
            <person name="Fauchery L."/>
            <person name="Guy J."/>
            <person name="Iotti M."/>
            <person name="Le Tacon F."/>
            <person name="Lindquist E.A."/>
            <person name="Lipzen A."/>
            <person name="Malagnac F."/>
            <person name="Mello A."/>
            <person name="Molinier V."/>
            <person name="Miyauchi S."/>
            <person name="Poulain J."/>
            <person name="Riccioni C."/>
            <person name="Rubini A."/>
            <person name="Sitrit Y."/>
            <person name="Splivallo R."/>
            <person name="Traeger S."/>
            <person name="Wang M."/>
            <person name="Zifcakova L."/>
            <person name="Wipf D."/>
            <person name="Zambonelli A."/>
            <person name="Paolocci F."/>
            <person name="Nowrousian M."/>
            <person name="Ottonello S."/>
            <person name="Baldrian P."/>
            <person name="Spatafora J.W."/>
            <person name="Henrissat B."/>
            <person name="Nagy L.G."/>
            <person name="Aury J.M."/>
            <person name="Wincker P."/>
            <person name="Grigoriev I.V."/>
            <person name="Bonfante P."/>
            <person name="Martin F.M."/>
        </authorList>
    </citation>
    <scope>NUCLEOTIDE SEQUENCE [LARGE SCALE GENOMIC DNA]</scope>
    <source>
        <strain evidence="2 3">RN42</strain>
    </source>
</reference>
<proteinExistence type="predicted"/>
<dbReference type="EMBL" id="ML119761">
    <property type="protein sequence ID" value="RPA75554.1"/>
    <property type="molecule type" value="Genomic_DNA"/>
</dbReference>
<evidence type="ECO:0000313" key="3">
    <source>
        <dbReference type="Proteomes" id="UP000275078"/>
    </source>
</evidence>
<organism evidence="2 3">
    <name type="scientific">Ascobolus immersus RN42</name>
    <dbReference type="NCBI Taxonomy" id="1160509"/>
    <lineage>
        <taxon>Eukaryota</taxon>
        <taxon>Fungi</taxon>
        <taxon>Dikarya</taxon>
        <taxon>Ascomycota</taxon>
        <taxon>Pezizomycotina</taxon>
        <taxon>Pezizomycetes</taxon>
        <taxon>Pezizales</taxon>
        <taxon>Ascobolaceae</taxon>
        <taxon>Ascobolus</taxon>
    </lineage>
</organism>
<dbReference type="Proteomes" id="UP000275078">
    <property type="component" value="Unassembled WGS sequence"/>
</dbReference>
<evidence type="ECO:0000256" key="1">
    <source>
        <dbReference type="SAM" id="MobiDB-lite"/>
    </source>
</evidence>
<evidence type="ECO:0000313" key="2">
    <source>
        <dbReference type="EMBL" id="RPA75554.1"/>
    </source>
</evidence>
<dbReference type="AlphaFoldDB" id="A0A3N4I0Y9"/>
<feature type="region of interest" description="Disordered" evidence="1">
    <location>
        <begin position="72"/>
        <end position="167"/>
    </location>
</feature>
<accession>A0A3N4I0Y9</accession>
<gene>
    <name evidence="2" type="ORF">BJ508DRAFT_17916</name>
</gene>
<keyword evidence="3" id="KW-1185">Reference proteome</keyword>
<sequence length="187" mass="21196">MSGPSSISTHQQPIRSRLHIRQGTEHSLLSEPPWLLRSSCRLRLRSLTVPSHDRSFLRRYTCRHTILVSESESANLRRPASLGPPSPNTTDESNNLKAPCSKHHDHRRARVSMSRTSAAFLPTHHRSQASQTRKISVSAVPRSRTNQGRFRRQEKRRDRESDSTIGCWDAIGPDQAAMIDALTHARL</sequence>
<feature type="compositionally biased region" description="Basic residues" evidence="1">
    <location>
        <begin position="100"/>
        <end position="110"/>
    </location>
</feature>
<feature type="compositionally biased region" description="Polar residues" evidence="1">
    <location>
        <begin position="1"/>
        <end position="14"/>
    </location>
</feature>
<protein>
    <submittedName>
        <fullName evidence="2">Uncharacterized protein</fullName>
    </submittedName>
</protein>
<feature type="region of interest" description="Disordered" evidence="1">
    <location>
        <begin position="1"/>
        <end position="21"/>
    </location>
</feature>
<name>A0A3N4I0Y9_ASCIM</name>